<dbReference type="PANTHER" id="PTHR43471:SF14">
    <property type="entry name" value="ABC-2 TYPE TRANSPORT SYSTEM PERMEASE PROTEIN"/>
    <property type="match status" value="1"/>
</dbReference>
<protein>
    <submittedName>
        <fullName evidence="2">DUF3526 domain-containing protein</fullName>
    </submittedName>
</protein>
<dbReference type="InterPro" id="IPR021913">
    <property type="entry name" value="DUF3526"/>
</dbReference>
<feature type="transmembrane region" description="Helical" evidence="1">
    <location>
        <begin position="243"/>
        <end position="264"/>
    </location>
</feature>
<keyword evidence="1" id="KW-1133">Transmembrane helix</keyword>
<feature type="transmembrane region" description="Helical" evidence="1">
    <location>
        <begin position="427"/>
        <end position="446"/>
    </location>
</feature>
<dbReference type="Proteomes" id="UP000253383">
    <property type="component" value="Unassembled WGS sequence"/>
</dbReference>
<comment type="caution">
    <text evidence="2">The sequence shown here is derived from an EMBL/GenBank/DDBJ whole genome shotgun (WGS) entry which is preliminary data.</text>
</comment>
<feature type="transmembrane region" description="Helical" evidence="1">
    <location>
        <begin position="20"/>
        <end position="38"/>
    </location>
</feature>
<feature type="transmembrane region" description="Helical" evidence="1">
    <location>
        <begin position="133"/>
        <end position="153"/>
    </location>
</feature>
<proteinExistence type="predicted"/>
<dbReference type="PANTHER" id="PTHR43471">
    <property type="entry name" value="ABC TRANSPORTER PERMEASE"/>
    <property type="match status" value="1"/>
</dbReference>
<evidence type="ECO:0000256" key="1">
    <source>
        <dbReference type="SAM" id="Phobius"/>
    </source>
</evidence>
<feature type="transmembrane region" description="Helical" evidence="1">
    <location>
        <begin position="209"/>
        <end position="231"/>
    </location>
</feature>
<dbReference type="RefSeq" id="WP_114410090.1">
    <property type="nucleotide sequence ID" value="NZ_QOWE01000041.1"/>
</dbReference>
<evidence type="ECO:0000313" key="3">
    <source>
        <dbReference type="Proteomes" id="UP000253383"/>
    </source>
</evidence>
<dbReference type="GO" id="GO:0005886">
    <property type="term" value="C:plasma membrane"/>
    <property type="evidence" value="ECO:0007669"/>
    <property type="project" value="UniProtKB-SubCell"/>
</dbReference>
<organism evidence="2 3">
    <name type="scientific">Larkinella punicea</name>
    <dbReference type="NCBI Taxonomy" id="2315727"/>
    <lineage>
        <taxon>Bacteria</taxon>
        <taxon>Pseudomonadati</taxon>
        <taxon>Bacteroidota</taxon>
        <taxon>Cytophagia</taxon>
        <taxon>Cytophagales</taxon>
        <taxon>Spirosomataceae</taxon>
        <taxon>Larkinella</taxon>
    </lineage>
</organism>
<feature type="transmembrane region" description="Helical" evidence="1">
    <location>
        <begin position="180"/>
        <end position="203"/>
    </location>
</feature>
<dbReference type="AlphaFoldDB" id="A0A368JD03"/>
<keyword evidence="1" id="KW-0472">Membrane</keyword>
<evidence type="ECO:0000313" key="2">
    <source>
        <dbReference type="EMBL" id="RCR65560.1"/>
    </source>
</evidence>
<reference evidence="2 3" key="1">
    <citation type="submission" date="2018-07" db="EMBL/GenBank/DDBJ databases">
        <title>Genome analysis of Larkinella rosea.</title>
        <authorList>
            <person name="Zhou Z."/>
            <person name="Wang G."/>
        </authorList>
    </citation>
    <scope>NUCLEOTIDE SEQUENCE [LARGE SCALE GENOMIC DNA]</scope>
    <source>
        <strain evidence="3">zzj9</strain>
    </source>
</reference>
<dbReference type="OrthoDB" id="6016419at2"/>
<sequence>MIRLAFIQFIRSGRYAGAGIRIGLFFLLAIGVISLFVGKQFAQQQQQGITDVVQFQQTDFPRQAALHHDDMGLLLYYLKFSVINQTRPLTALAIGQRDVNPSVQSVTIRGLEGQKYDADLTNPANLLLGNVDFSFVLVYLFPLLIIAFTYSIISDEKENGTWSIVAVQSRHLLGFIGQLFLLRLAVVMAVMLLIVALAIPVLGIPLDGVLGLFLGTSVGYILFWFSVCFWVASLQRASSTNAILLLGIWLVLLIVLPAGVNNYITARYPVPEAQATTLAQRKGYHEKWDTDKTATLEKFYAHYPQFRQVPVVDMPTDWRWYYAMQQLGDDESAGQAGELRQKLEQRERASRSIAQFMPTLHTQLQLGELARSGLGNQLRFMDYTSQFHEKMRLYSYPKIFTNAPVLAEKWTDFKVDTFTDEAPIHPLSVLGTFVLFIALFAGLGWFRFRQTIYHL</sequence>
<keyword evidence="3" id="KW-1185">Reference proteome</keyword>
<dbReference type="EMBL" id="QOWE01000041">
    <property type="protein sequence ID" value="RCR65560.1"/>
    <property type="molecule type" value="Genomic_DNA"/>
</dbReference>
<dbReference type="Pfam" id="PF12040">
    <property type="entry name" value="DUF3526"/>
    <property type="match status" value="1"/>
</dbReference>
<name>A0A368JD03_9BACT</name>
<accession>A0A368JD03</accession>
<gene>
    <name evidence="2" type="ORF">DUE52_31335</name>
</gene>
<dbReference type="GO" id="GO:0140359">
    <property type="term" value="F:ABC-type transporter activity"/>
    <property type="evidence" value="ECO:0007669"/>
    <property type="project" value="InterPro"/>
</dbReference>
<keyword evidence="1" id="KW-0812">Transmembrane</keyword>